<evidence type="ECO:0000313" key="2">
    <source>
        <dbReference type="Proteomes" id="UP000016924"/>
    </source>
</evidence>
<dbReference type="RefSeq" id="XP_007781223.1">
    <property type="nucleotide sequence ID" value="XM_007783033.1"/>
</dbReference>
<proteinExistence type="predicted"/>
<dbReference type="OMA" id="GNIHHAS"/>
<dbReference type="OrthoDB" id="5424462at2759"/>
<name>R7YW47_CONA1</name>
<dbReference type="InterPro" id="IPR022024">
    <property type="entry name" value="DUF3602"/>
</dbReference>
<reference evidence="2" key="1">
    <citation type="submission" date="2012-06" db="EMBL/GenBank/DDBJ databases">
        <title>The genome sequence of Coniosporium apollinis CBS 100218.</title>
        <authorList>
            <consortium name="The Broad Institute Genome Sequencing Platform"/>
            <person name="Cuomo C."/>
            <person name="Gorbushina A."/>
            <person name="Noack S."/>
            <person name="Walker B."/>
            <person name="Young S.K."/>
            <person name="Zeng Q."/>
            <person name="Gargeya S."/>
            <person name="Fitzgerald M."/>
            <person name="Haas B."/>
            <person name="Abouelleil A."/>
            <person name="Alvarado L."/>
            <person name="Arachchi H.M."/>
            <person name="Berlin A.M."/>
            <person name="Chapman S.B."/>
            <person name="Goldberg J."/>
            <person name="Griggs A."/>
            <person name="Gujja S."/>
            <person name="Hansen M."/>
            <person name="Howarth C."/>
            <person name="Imamovic A."/>
            <person name="Larimer J."/>
            <person name="McCowan C."/>
            <person name="Montmayeur A."/>
            <person name="Murphy C."/>
            <person name="Neiman D."/>
            <person name="Pearson M."/>
            <person name="Priest M."/>
            <person name="Roberts A."/>
            <person name="Saif S."/>
            <person name="Shea T."/>
            <person name="Sisk P."/>
            <person name="Sykes S."/>
            <person name="Wortman J."/>
            <person name="Nusbaum C."/>
            <person name="Birren B."/>
        </authorList>
    </citation>
    <scope>NUCLEOTIDE SEQUENCE [LARGE SCALE GENOMIC DNA]</scope>
    <source>
        <strain evidence="2">CBS 100218</strain>
    </source>
</reference>
<keyword evidence="2" id="KW-1185">Reference proteome</keyword>
<accession>R7YW47</accession>
<gene>
    <name evidence="1" type="ORF">W97_05148</name>
</gene>
<dbReference type="PANTHER" id="PTHR34693">
    <property type="entry name" value="PROTEIN PAR32"/>
    <property type="match status" value="1"/>
</dbReference>
<protein>
    <submittedName>
        <fullName evidence="1">Uncharacterized protein</fullName>
    </submittedName>
</protein>
<evidence type="ECO:0000313" key="1">
    <source>
        <dbReference type="EMBL" id="EON65906.1"/>
    </source>
</evidence>
<organism evidence="1 2">
    <name type="scientific">Coniosporium apollinis (strain CBS 100218)</name>
    <name type="common">Rock-inhabiting black yeast</name>
    <dbReference type="NCBI Taxonomy" id="1168221"/>
    <lineage>
        <taxon>Eukaryota</taxon>
        <taxon>Fungi</taxon>
        <taxon>Dikarya</taxon>
        <taxon>Ascomycota</taxon>
        <taxon>Pezizomycotina</taxon>
        <taxon>Dothideomycetes</taxon>
        <taxon>Dothideomycetes incertae sedis</taxon>
        <taxon>Coniosporium</taxon>
    </lineage>
</organism>
<dbReference type="AlphaFoldDB" id="R7YW47"/>
<dbReference type="PANTHER" id="PTHR34693:SF2">
    <property type="entry name" value="DUF3602 DOMAIN-CONTAINING PROTEIN"/>
    <property type="match status" value="1"/>
</dbReference>
<dbReference type="HOGENOM" id="CLU_101051_0_1_1"/>
<dbReference type="Proteomes" id="UP000016924">
    <property type="component" value="Unassembled WGS sequence"/>
</dbReference>
<dbReference type="InterPro" id="IPR053203">
    <property type="entry name" value="Cisplatin_resist-associated"/>
</dbReference>
<dbReference type="EMBL" id="JH767577">
    <property type="protein sequence ID" value="EON65906.1"/>
    <property type="molecule type" value="Genomic_DNA"/>
</dbReference>
<dbReference type="GeneID" id="19902459"/>
<sequence length="163" mass="17770">MRFSHDTSISTSSLLSLSSSSSRSSAYIKHGIGGAGNFHRASEFPPTGPPAPYKRHSGSFTSGIGGFGNIHHASERALLSFDEELARGRVVQRKRGRNVRFGIGGAGNFVGNARLCSRSSEQSFKDGSAYSSEPLPYGAFDALRRKWSRAWSRWGSLEDLERE</sequence>
<dbReference type="Pfam" id="PF12223">
    <property type="entry name" value="DUF3602"/>
    <property type="match status" value="1"/>
</dbReference>